<evidence type="ECO:0000313" key="1">
    <source>
        <dbReference type="EMBL" id="GGD64480.1"/>
    </source>
</evidence>
<protein>
    <submittedName>
        <fullName evidence="1">Uncharacterized protein</fullName>
    </submittedName>
</protein>
<evidence type="ECO:0000313" key="2">
    <source>
        <dbReference type="Proteomes" id="UP000614272"/>
    </source>
</evidence>
<dbReference type="Proteomes" id="UP000614272">
    <property type="component" value="Unassembled WGS sequence"/>
</dbReference>
<name>A0ABQ1RF18_9ALTE</name>
<proteinExistence type="predicted"/>
<organism evidence="1 2">
    <name type="scientific">Lacimicrobium alkaliphilum</name>
    <dbReference type="NCBI Taxonomy" id="1526571"/>
    <lineage>
        <taxon>Bacteria</taxon>
        <taxon>Pseudomonadati</taxon>
        <taxon>Pseudomonadota</taxon>
        <taxon>Gammaproteobacteria</taxon>
        <taxon>Alteromonadales</taxon>
        <taxon>Alteromonadaceae</taxon>
        <taxon>Lacimicrobium</taxon>
    </lineage>
</organism>
<keyword evidence="2" id="KW-1185">Reference proteome</keyword>
<dbReference type="EMBL" id="BMGJ01000006">
    <property type="protein sequence ID" value="GGD64480.1"/>
    <property type="molecule type" value="Genomic_DNA"/>
</dbReference>
<sequence>MYPLNALVLNVEDRQPYPSVSLRLLDEVECRMVKKVKLIVFDCRCGGKAEGPVEVPGCNNRWRISCVVEVCEAMNAGQGKEDVIKGWNRLSSSFYR</sequence>
<comment type="caution">
    <text evidence="1">The sequence shown here is derived from an EMBL/GenBank/DDBJ whole genome shotgun (WGS) entry which is preliminary data.</text>
</comment>
<reference evidence="2" key="1">
    <citation type="journal article" date="2019" name="Int. J. Syst. Evol. Microbiol.">
        <title>The Global Catalogue of Microorganisms (GCM) 10K type strain sequencing project: providing services to taxonomists for standard genome sequencing and annotation.</title>
        <authorList>
            <consortium name="The Broad Institute Genomics Platform"/>
            <consortium name="The Broad Institute Genome Sequencing Center for Infectious Disease"/>
            <person name="Wu L."/>
            <person name="Ma J."/>
        </authorList>
    </citation>
    <scope>NUCLEOTIDE SEQUENCE [LARGE SCALE GENOMIC DNA]</scope>
    <source>
        <strain evidence="2">CGMCC 1.12923</strain>
    </source>
</reference>
<accession>A0ABQ1RF18</accession>
<gene>
    <name evidence="1" type="ORF">GCM10011357_19790</name>
</gene>